<dbReference type="SMART" id="SM00858">
    <property type="entry name" value="SAF"/>
    <property type="match status" value="1"/>
</dbReference>
<dbReference type="Gene3D" id="3.20.20.70">
    <property type="entry name" value="Aldolase class I"/>
    <property type="match status" value="1"/>
</dbReference>
<dbReference type="SUPFAM" id="SSF51569">
    <property type="entry name" value="Aldolase"/>
    <property type="match status" value="1"/>
</dbReference>
<dbReference type="SUPFAM" id="SSF51269">
    <property type="entry name" value="AFP III-like domain"/>
    <property type="match status" value="1"/>
</dbReference>
<dbReference type="InterPro" id="IPR013785">
    <property type="entry name" value="Aldolase_TIM"/>
</dbReference>
<organism evidence="2 3">
    <name type="scientific">Gilvimarinus japonicus</name>
    <dbReference type="NCBI Taxonomy" id="1796469"/>
    <lineage>
        <taxon>Bacteria</taxon>
        <taxon>Pseudomonadati</taxon>
        <taxon>Pseudomonadota</taxon>
        <taxon>Gammaproteobacteria</taxon>
        <taxon>Cellvibrionales</taxon>
        <taxon>Cellvibrionaceae</taxon>
        <taxon>Gilvimarinus</taxon>
    </lineage>
</organism>
<dbReference type="Pfam" id="PF03102">
    <property type="entry name" value="NeuB"/>
    <property type="match status" value="1"/>
</dbReference>
<dbReference type="InterPro" id="IPR036732">
    <property type="entry name" value="AFP_Neu5c_C_sf"/>
</dbReference>
<dbReference type="PANTHER" id="PTHR42966:SF1">
    <property type="entry name" value="SIALIC ACID SYNTHASE"/>
    <property type="match status" value="1"/>
</dbReference>
<dbReference type="Pfam" id="PF08666">
    <property type="entry name" value="SAF"/>
    <property type="match status" value="1"/>
</dbReference>
<dbReference type="PANTHER" id="PTHR42966">
    <property type="entry name" value="N-ACETYLNEURAMINATE SYNTHASE"/>
    <property type="match status" value="1"/>
</dbReference>
<dbReference type="InterPro" id="IPR013974">
    <property type="entry name" value="SAF"/>
</dbReference>
<comment type="caution">
    <text evidence="2">The sequence shown here is derived from an EMBL/GenBank/DDBJ whole genome shotgun (WGS) entry which is preliminary data.</text>
</comment>
<dbReference type="InterPro" id="IPR006190">
    <property type="entry name" value="SAF_AFP_Neu5Ac"/>
</dbReference>
<gene>
    <name evidence="2" type="ORF">ACFOEB_07960</name>
</gene>
<feature type="domain" description="AFP-like" evidence="1">
    <location>
        <begin position="290"/>
        <end position="349"/>
    </location>
</feature>
<sequence>MTKPEFIVAGRRVGGDEPPLVIAEIGINHSGSLDIAKAMVDCAVAHGAEVIKHQTHVVEDEMAPAAKLIKPGNADINIFDIMDSCALSFEDERELKHYTEQKGAVFISTPFSRAAVDRLEMLNVPAYKIGSGECNNYPLVKYIAQQGKPVILSTGMNDIQGITKAVAILRAHNVPYALMHCTNIYPTPAQLVRFGAMSELMKAFPEAIVGLSDHTTSNLACLGAVALGAELLERHFTDSMGRDGPDIICSMDGPALKELKEGAALMKQMRGGTKTPLQEEQATIDFAYASVVTIKAVKKGELLTEDNLWVKRPGVGGILAEHYDSLLGKRATRDIADGALLQFSDVLEESA</sequence>
<keyword evidence="3" id="KW-1185">Reference proteome</keyword>
<dbReference type="InterPro" id="IPR013132">
    <property type="entry name" value="PseI/NeuA/B-like_N"/>
</dbReference>
<evidence type="ECO:0000313" key="2">
    <source>
        <dbReference type="EMBL" id="MFC3155133.1"/>
    </source>
</evidence>
<evidence type="ECO:0000259" key="1">
    <source>
        <dbReference type="PROSITE" id="PS50844"/>
    </source>
</evidence>
<dbReference type="PROSITE" id="PS50844">
    <property type="entry name" value="AFP_LIKE"/>
    <property type="match status" value="1"/>
</dbReference>
<dbReference type="InterPro" id="IPR051690">
    <property type="entry name" value="PseI-like"/>
</dbReference>
<dbReference type="InterPro" id="IPR057736">
    <property type="entry name" value="SAF_PseI/NeuA/NeuB"/>
</dbReference>
<protein>
    <submittedName>
        <fullName evidence="2">N-acetylneuraminate synthase family protein</fullName>
    </submittedName>
</protein>
<evidence type="ECO:0000313" key="3">
    <source>
        <dbReference type="Proteomes" id="UP001595548"/>
    </source>
</evidence>
<dbReference type="CDD" id="cd11615">
    <property type="entry name" value="SAF_NeuB_like"/>
    <property type="match status" value="1"/>
</dbReference>
<accession>A0ABV7HML2</accession>
<reference evidence="3" key="1">
    <citation type="journal article" date="2019" name="Int. J. Syst. Evol. Microbiol.">
        <title>The Global Catalogue of Microorganisms (GCM) 10K type strain sequencing project: providing services to taxonomists for standard genome sequencing and annotation.</title>
        <authorList>
            <consortium name="The Broad Institute Genomics Platform"/>
            <consortium name="The Broad Institute Genome Sequencing Center for Infectious Disease"/>
            <person name="Wu L."/>
            <person name="Ma J."/>
        </authorList>
    </citation>
    <scope>NUCLEOTIDE SEQUENCE [LARGE SCALE GENOMIC DNA]</scope>
    <source>
        <strain evidence="3">KCTC 52141</strain>
    </source>
</reference>
<dbReference type="Proteomes" id="UP001595548">
    <property type="component" value="Unassembled WGS sequence"/>
</dbReference>
<dbReference type="Gene3D" id="3.90.1210.10">
    <property type="entry name" value="Antifreeze-like/N-acetylneuraminic acid synthase C-terminal domain"/>
    <property type="match status" value="1"/>
</dbReference>
<proteinExistence type="predicted"/>
<name>A0ABV7HML2_9GAMM</name>
<dbReference type="RefSeq" id="WP_382415690.1">
    <property type="nucleotide sequence ID" value="NZ_AP031500.1"/>
</dbReference>
<dbReference type="EMBL" id="JBHRTL010000006">
    <property type="protein sequence ID" value="MFC3155133.1"/>
    <property type="molecule type" value="Genomic_DNA"/>
</dbReference>